<feature type="compositionally biased region" description="Acidic residues" evidence="1">
    <location>
        <begin position="9"/>
        <end position="19"/>
    </location>
</feature>
<feature type="compositionally biased region" description="Acidic residues" evidence="1">
    <location>
        <begin position="128"/>
        <end position="139"/>
    </location>
</feature>
<feature type="region of interest" description="Disordered" evidence="1">
    <location>
        <begin position="1"/>
        <end position="21"/>
    </location>
</feature>
<reference evidence="2" key="1">
    <citation type="submission" date="2021-02" db="EMBL/GenBank/DDBJ databases">
        <authorList>
            <person name="Nowell W R."/>
        </authorList>
    </citation>
    <scope>NUCLEOTIDE SEQUENCE</scope>
</reference>
<dbReference type="EMBL" id="CAJNOK010021126">
    <property type="protein sequence ID" value="CAF1327475.1"/>
    <property type="molecule type" value="Genomic_DNA"/>
</dbReference>
<dbReference type="Proteomes" id="UP000682733">
    <property type="component" value="Unassembled WGS sequence"/>
</dbReference>
<evidence type="ECO:0000313" key="3">
    <source>
        <dbReference type="EMBL" id="CAF4138870.1"/>
    </source>
</evidence>
<proteinExistence type="predicted"/>
<protein>
    <submittedName>
        <fullName evidence="2">Uncharacterized protein</fullName>
    </submittedName>
</protein>
<evidence type="ECO:0000313" key="4">
    <source>
        <dbReference type="Proteomes" id="UP000677228"/>
    </source>
</evidence>
<accession>A0A8S2F1G7</accession>
<dbReference type="AlphaFoldDB" id="A0A8S2F1G7"/>
<evidence type="ECO:0000256" key="1">
    <source>
        <dbReference type="SAM" id="MobiDB-lite"/>
    </source>
</evidence>
<organism evidence="2 4">
    <name type="scientific">Didymodactylos carnosus</name>
    <dbReference type="NCBI Taxonomy" id="1234261"/>
    <lineage>
        <taxon>Eukaryota</taxon>
        <taxon>Metazoa</taxon>
        <taxon>Spiralia</taxon>
        <taxon>Gnathifera</taxon>
        <taxon>Rotifera</taxon>
        <taxon>Eurotatoria</taxon>
        <taxon>Bdelloidea</taxon>
        <taxon>Philodinida</taxon>
        <taxon>Philodinidae</taxon>
        <taxon>Didymodactylos</taxon>
    </lineage>
</organism>
<sequence length="185" mass="20720">MERVVEEGREAEENEEGDDGMCSLPTLLLVEVHSLCDGQSSFHCYRNRQPIFDGKERAESEFGESATDVECRSISYDSELGENDNLVREDEDDEDGVDGQLKEVEATAHFSEGRATKCHCGRNSAEQSEQEDEDGESDGYFESSWLLTEGHVSSDLVSEDDIDGETLRRKLTKGSIEARWTDAHD</sequence>
<gene>
    <name evidence="2" type="ORF">OVA965_LOCUS29729</name>
    <name evidence="3" type="ORF">TMI583_LOCUS30511</name>
</gene>
<evidence type="ECO:0000313" key="2">
    <source>
        <dbReference type="EMBL" id="CAF1327475.1"/>
    </source>
</evidence>
<dbReference type="EMBL" id="CAJOBA010042737">
    <property type="protein sequence ID" value="CAF4138870.1"/>
    <property type="molecule type" value="Genomic_DNA"/>
</dbReference>
<comment type="caution">
    <text evidence="2">The sequence shown here is derived from an EMBL/GenBank/DDBJ whole genome shotgun (WGS) entry which is preliminary data.</text>
</comment>
<dbReference type="Proteomes" id="UP000677228">
    <property type="component" value="Unassembled WGS sequence"/>
</dbReference>
<feature type="region of interest" description="Disordered" evidence="1">
    <location>
        <begin position="119"/>
        <end position="143"/>
    </location>
</feature>
<name>A0A8S2F1G7_9BILA</name>